<dbReference type="InterPro" id="IPR051593">
    <property type="entry name" value="Ergosterol_Biosynth_ERG27"/>
</dbReference>
<evidence type="ECO:0000313" key="4">
    <source>
        <dbReference type="Proteomes" id="UP001148614"/>
    </source>
</evidence>
<comment type="pathway">
    <text evidence="1">Steroid biosynthesis; zymosterol biosynthesis; zymosterol from lanosterol: step 5/6.</text>
</comment>
<dbReference type="PRINTS" id="PR00081">
    <property type="entry name" value="GDHRDH"/>
</dbReference>
<dbReference type="VEuPathDB" id="FungiDB:F4678DRAFT_453805"/>
<dbReference type="GO" id="GO:0005789">
    <property type="term" value="C:endoplasmic reticulum membrane"/>
    <property type="evidence" value="ECO:0007669"/>
    <property type="project" value="TreeGrafter"/>
</dbReference>
<dbReference type="InterPro" id="IPR036291">
    <property type="entry name" value="NAD(P)-bd_dom_sf"/>
</dbReference>
<dbReference type="GO" id="GO:0005811">
    <property type="term" value="C:lipid droplet"/>
    <property type="evidence" value="ECO:0007669"/>
    <property type="project" value="TreeGrafter"/>
</dbReference>
<evidence type="ECO:0000256" key="2">
    <source>
        <dbReference type="ARBA" id="ARBA00023621"/>
    </source>
</evidence>
<gene>
    <name evidence="3" type="ORF">NPX13_g574</name>
</gene>
<dbReference type="GO" id="GO:0000253">
    <property type="term" value="F:3-beta-hydroxysteroid 3-dehydrogenase (NADP+) activity"/>
    <property type="evidence" value="ECO:0007669"/>
    <property type="project" value="UniProtKB-EC"/>
</dbReference>
<keyword evidence="4" id="KW-1185">Reference proteome</keyword>
<dbReference type="Proteomes" id="UP001148614">
    <property type="component" value="Unassembled WGS sequence"/>
</dbReference>
<dbReference type="Pfam" id="PF00106">
    <property type="entry name" value="adh_short"/>
    <property type="match status" value="1"/>
</dbReference>
<dbReference type="GO" id="GO:0005741">
    <property type="term" value="C:mitochondrial outer membrane"/>
    <property type="evidence" value="ECO:0007669"/>
    <property type="project" value="TreeGrafter"/>
</dbReference>
<proteinExistence type="predicted"/>
<dbReference type="EMBL" id="JANPWZ010000039">
    <property type="protein sequence ID" value="KAJ3579983.1"/>
    <property type="molecule type" value="Genomic_DNA"/>
</dbReference>
<dbReference type="PANTHER" id="PTHR43647:SF4">
    <property type="entry name" value="KETOREDUCTASE (KR) DOMAIN-CONTAINING PROTEIN"/>
    <property type="match status" value="1"/>
</dbReference>
<dbReference type="SUPFAM" id="SSF51735">
    <property type="entry name" value="NAD(P)-binding Rossmann-fold domains"/>
    <property type="match status" value="1"/>
</dbReference>
<protein>
    <recommendedName>
        <fullName evidence="2">3beta-hydroxysteroid 3-dehydrogenase</fullName>
        <ecNumber evidence="2">1.1.1.270</ecNumber>
    </recommendedName>
</protein>
<name>A0A9W8TQZ4_9PEZI</name>
<reference evidence="3" key="1">
    <citation type="submission" date="2022-07" db="EMBL/GenBank/DDBJ databases">
        <title>Genome Sequence of Xylaria arbuscula.</title>
        <authorList>
            <person name="Buettner E."/>
        </authorList>
    </citation>
    <scope>NUCLEOTIDE SEQUENCE</scope>
    <source>
        <strain evidence="3">VT107</strain>
    </source>
</reference>
<evidence type="ECO:0000313" key="3">
    <source>
        <dbReference type="EMBL" id="KAJ3579983.1"/>
    </source>
</evidence>
<dbReference type="Gene3D" id="3.40.50.720">
    <property type="entry name" value="NAD(P)-binding Rossmann-like Domain"/>
    <property type="match status" value="1"/>
</dbReference>
<dbReference type="EC" id="1.1.1.270" evidence="2"/>
<evidence type="ECO:0000256" key="1">
    <source>
        <dbReference type="ARBA" id="ARBA00023589"/>
    </source>
</evidence>
<accession>A0A9W8TQZ4</accession>
<comment type="caution">
    <text evidence="3">The sequence shown here is derived from an EMBL/GenBank/DDBJ whole genome shotgun (WGS) entry which is preliminary data.</text>
</comment>
<dbReference type="PANTHER" id="PTHR43647">
    <property type="entry name" value="DEHYDROGENASE"/>
    <property type="match status" value="1"/>
</dbReference>
<dbReference type="AlphaFoldDB" id="A0A9W8TQZ4"/>
<organism evidence="3 4">
    <name type="scientific">Xylaria arbuscula</name>
    <dbReference type="NCBI Taxonomy" id="114810"/>
    <lineage>
        <taxon>Eukaryota</taxon>
        <taxon>Fungi</taxon>
        <taxon>Dikarya</taxon>
        <taxon>Ascomycota</taxon>
        <taxon>Pezizomycotina</taxon>
        <taxon>Sordariomycetes</taxon>
        <taxon>Xylariomycetidae</taxon>
        <taxon>Xylariales</taxon>
        <taxon>Xylariaceae</taxon>
        <taxon>Xylaria</taxon>
    </lineage>
</organism>
<dbReference type="InterPro" id="IPR002347">
    <property type="entry name" value="SDR_fam"/>
</dbReference>
<sequence length="352" mass="37943">MATMKGTIVLTGANGGLGTVLANNIIDAKDYYGVYTVRDVSSAAALGSILRRHAVSLGTARDQPPVHEMVALDLRKPSSVREAAATINAKVESGAIPRIRALILNAGLRETHSQTWTDEGLDTTFASNYLGHWLLTLLLLKSMDKESGRVVVLGGVVHEQINRAFVEDEWKQIFANASFETIDAVAKGEWSASPADPGKDPRGLSGIRRYGAAKLCLVMMIVELQTRLNRDPDLSNISILGVDPGTMPTYITVGDHGWLVKSIITMVMQVLAWKDPNGLMRTPRKSAADVLAAALAVDPPIGSTPKSLYLNGSQPKEVSVEAQDDEKRLAVWKASVKYTNLKAGETTLTGWA</sequence>